<dbReference type="InterPro" id="IPR011051">
    <property type="entry name" value="RmlC_Cupin_sf"/>
</dbReference>
<sequence>MSYPDPIYFGENGTTSATIRRGDSAPDLEYRSGGSVDYLATGASTGGQFGLYRWNFGTAVSGPDPHFHRTISESFFILSGTVRLHDGTGWTDCTAGDFAHVPAGGIHGFRNESGERASMLLMFSPGAPREEYFETLKKLGEGLTMTDEEKDAFYLAHDNYWL</sequence>
<accession>A0A4Q4Z9P1</accession>
<keyword evidence="3" id="KW-1185">Reference proteome</keyword>
<dbReference type="RefSeq" id="WP_134719438.1">
    <property type="nucleotide sequence ID" value="NZ_SDKM01000028.1"/>
</dbReference>
<evidence type="ECO:0000313" key="2">
    <source>
        <dbReference type="EMBL" id="RYP83896.1"/>
    </source>
</evidence>
<dbReference type="Proteomes" id="UP000295198">
    <property type="component" value="Unassembled WGS sequence"/>
</dbReference>
<feature type="domain" description="Cupin type-2" evidence="1">
    <location>
        <begin position="64"/>
        <end position="122"/>
    </location>
</feature>
<dbReference type="AlphaFoldDB" id="A0A4Q4Z9P1"/>
<dbReference type="OrthoDB" id="5243731at2"/>
<dbReference type="Pfam" id="PF07883">
    <property type="entry name" value="Cupin_2"/>
    <property type="match status" value="1"/>
</dbReference>
<gene>
    <name evidence="2" type="ORF">EKO23_17615</name>
</gene>
<dbReference type="InterPro" id="IPR013096">
    <property type="entry name" value="Cupin_2"/>
</dbReference>
<dbReference type="PANTHER" id="PTHR36440:SF1">
    <property type="entry name" value="PUTATIVE (AFU_ORTHOLOGUE AFUA_8G07350)-RELATED"/>
    <property type="match status" value="1"/>
</dbReference>
<evidence type="ECO:0000313" key="3">
    <source>
        <dbReference type="Proteomes" id="UP000295198"/>
    </source>
</evidence>
<organism evidence="2 3">
    <name type="scientific">Nocardioides guangzhouensis</name>
    <dbReference type="NCBI Taxonomy" id="2497878"/>
    <lineage>
        <taxon>Bacteria</taxon>
        <taxon>Bacillati</taxon>
        <taxon>Actinomycetota</taxon>
        <taxon>Actinomycetes</taxon>
        <taxon>Propionibacteriales</taxon>
        <taxon>Nocardioidaceae</taxon>
        <taxon>Nocardioides</taxon>
    </lineage>
</organism>
<protein>
    <submittedName>
        <fullName evidence="2">Cupin domain-containing protein</fullName>
    </submittedName>
</protein>
<dbReference type="InterPro" id="IPR053146">
    <property type="entry name" value="QDO-like"/>
</dbReference>
<dbReference type="PANTHER" id="PTHR36440">
    <property type="entry name" value="PUTATIVE (AFU_ORTHOLOGUE AFUA_8G07350)-RELATED"/>
    <property type="match status" value="1"/>
</dbReference>
<dbReference type="SUPFAM" id="SSF51182">
    <property type="entry name" value="RmlC-like cupins"/>
    <property type="match status" value="1"/>
</dbReference>
<proteinExistence type="predicted"/>
<dbReference type="InterPro" id="IPR014710">
    <property type="entry name" value="RmlC-like_jellyroll"/>
</dbReference>
<dbReference type="Gene3D" id="2.60.120.10">
    <property type="entry name" value="Jelly Rolls"/>
    <property type="match status" value="1"/>
</dbReference>
<evidence type="ECO:0000259" key="1">
    <source>
        <dbReference type="Pfam" id="PF07883"/>
    </source>
</evidence>
<reference evidence="2 3" key="1">
    <citation type="submission" date="2019-01" db="EMBL/GenBank/DDBJ databases">
        <title>Nocardioides guangzhouensis sp. nov., an actinobacterium isolated from soil.</title>
        <authorList>
            <person name="Fu Y."/>
            <person name="Cai Y."/>
            <person name="Lin Z."/>
            <person name="Chen P."/>
        </authorList>
    </citation>
    <scope>NUCLEOTIDE SEQUENCE [LARGE SCALE GENOMIC DNA]</scope>
    <source>
        <strain evidence="2 3">130</strain>
    </source>
</reference>
<name>A0A4Q4Z9P1_9ACTN</name>
<comment type="caution">
    <text evidence="2">The sequence shown here is derived from an EMBL/GenBank/DDBJ whole genome shotgun (WGS) entry which is preliminary data.</text>
</comment>
<dbReference type="EMBL" id="SDKM01000028">
    <property type="protein sequence ID" value="RYP83896.1"/>
    <property type="molecule type" value="Genomic_DNA"/>
</dbReference>